<dbReference type="AlphaFoldDB" id="A0A5M6I7E7"/>
<comment type="caution">
    <text evidence="1">The sequence shown here is derived from an EMBL/GenBank/DDBJ whole genome shotgun (WGS) entry which is preliminary data.</text>
</comment>
<dbReference type="EMBL" id="VWPJ01000024">
    <property type="protein sequence ID" value="KAA5604032.1"/>
    <property type="molecule type" value="Genomic_DNA"/>
</dbReference>
<gene>
    <name evidence="1" type="ORF">F1188_17730</name>
</gene>
<evidence type="ECO:0000313" key="2">
    <source>
        <dbReference type="Proteomes" id="UP000324065"/>
    </source>
</evidence>
<dbReference type="RefSeq" id="WP_150063788.1">
    <property type="nucleotide sequence ID" value="NZ_JACHII010000024.1"/>
</dbReference>
<evidence type="ECO:0000313" key="1">
    <source>
        <dbReference type="EMBL" id="KAA5604032.1"/>
    </source>
</evidence>
<proteinExistence type="predicted"/>
<name>A0A5M6I7E7_9PROT</name>
<dbReference type="OrthoDB" id="1435962at2"/>
<reference evidence="1 2" key="1">
    <citation type="submission" date="2019-09" db="EMBL/GenBank/DDBJ databases">
        <title>Genome sequence of Roseospira marina, one of the more divergent members of the non-sulfur purple photosynthetic bacterial family, the Rhodospirillaceae.</title>
        <authorList>
            <person name="Meyer T."/>
            <person name="Kyndt J."/>
        </authorList>
    </citation>
    <scope>NUCLEOTIDE SEQUENCE [LARGE SCALE GENOMIC DNA]</scope>
    <source>
        <strain evidence="1 2">DSM 15113</strain>
    </source>
</reference>
<protein>
    <recommendedName>
        <fullName evidence="3">DUF4145 domain-containing protein</fullName>
    </recommendedName>
</protein>
<dbReference type="Proteomes" id="UP000324065">
    <property type="component" value="Unassembled WGS sequence"/>
</dbReference>
<accession>A0A5M6I7E7</accession>
<sequence length="269" mass="30631">MSEKSEKFSSKLDELIHMGDNLFQSIQYECRPEEYKKEVLRILGKEKFNDHINKLPSFNEEYQTWFSEAQALVKQVMPDRLTDFNSHYESPRVRKIISYQNYMIRDFLQGLTIRNSIGEVIVGGSAAIPEFRQQLNIVRAAKKNLDSALMDISGIMQADLFDSEVDSARALAKAGHLRAAGAVCGVVIEKHLLQVCQNHSIRITKKNPSISDLNQALKDNGNVDVPQWRFVQHLADIRNLCDHAKEKEPTKEQIDDLVAGTDKVLKTVF</sequence>
<organism evidence="1 2">
    <name type="scientific">Roseospira marina</name>
    <dbReference type="NCBI Taxonomy" id="140057"/>
    <lineage>
        <taxon>Bacteria</taxon>
        <taxon>Pseudomonadati</taxon>
        <taxon>Pseudomonadota</taxon>
        <taxon>Alphaproteobacteria</taxon>
        <taxon>Rhodospirillales</taxon>
        <taxon>Rhodospirillaceae</taxon>
        <taxon>Roseospira</taxon>
    </lineage>
</organism>
<keyword evidence="2" id="KW-1185">Reference proteome</keyword>
<evidence type="ECO:0008006" key="3">
    <source>
        <dbReference type="Google" id="ProtNLM"/>
    </source>
</evidence>